<dbReference type="EnsemblPlants" id="Pp3c18_15710V3.1">
    <property type="protein sequence ID" value="PAC:32981445.CDS.1"/>
    <property type="gene ID" value="Pp3c18_15710"/>
</dbReference>
<reference evidence="2" key="3">
    <citation type="submission" date="2020-12" db="UniProtKB">
        <authorList>
            <consortium name="EnsemblPlants"/>
        </authorList>
    </citation>
    <scope>IDENTIFICATION</scope>
</reference>
<gene>
    <name evidence="1" type="ORF">PHYPA_023192</name>
</gene>
<reference evidence="1 3" key="1">
    <citation type="journal article" date="2008" name="Science">
        <title>The Physcomitrella genome reveals evolutionary insights into the conquest of land by plants.</title>
        <authorList>
            <person name="Rensing S."/>
            <person name="Lang D."/>
            <person name="Zimmer A."/>
            <person name="Terry A."/>
            <person name="Salamov A."/>
            <person name="Shapiro H."/>
            <person name="Nishiyama T."/>
            <person name="Perroud P.-F."/>
            <person name="Lindquist E."/>
            <person name="Kamisugi Y."/>
            <person name="Tanahashi T."/>
            <person name="Sakakibara K."/>
            <person name="Fujita T."/>
            <person name="Oishi K."/>
            <person name="Shin-I T."/>
            <person name="Kuroki Y."/>
            <person name="Toyoda A."/>
            <person name="Suzuki Y."/>
            <person name="Hashimoto A."/>
            <person name="Yamaguchi K."/>
            <person name="Sugano A."/>
            <person name="Kohara Y."/>
            <person name="Fujiyama A."/>
            <person name="Anterola A."/>
            <person name="Aoki S."/>
            <person name="Ashton N."/>
            <person name="Barbazuk W.B."/>
            <person name="Barker E."/>
            <person name="Bennetzen J."/>
            <person name="Bezanilla M."/>
            <person name="Blankenship R."/>
            <person name="Cho S.H."/>
            <person name="Dutcher S."/>
            <person name="Estelle M."/>
            <person name="Fawcett J.A."/>
            <person name="Gundlach H."/>
            <person name="Hanada K."/>
            <person name="Heyl A."/>
            <person name="Hicks K.A."/>
            <person name="Hugh J."/>
            <person name="Lohr M."/>
            <person name="Mayer K."/>
            <person name="Melkozernov A."/>
            <person name="Murata T."/>
            <person name="Nelson D."/>
            <person name="Pils B."/>
            <person name="Prigge M."/>
            <person name="Reiss B."/>
            <person name="Renner T."/>
            <person name="Rombauts S."/>
            <person name="Rushton P."/>
            <person name="Sanderfoot A."/>
            <person name="Schween G."/>
            <person name="Shiu S.-H."/>
            <person name="Stueber K."/>
            <person name="Theodoulou F.L."/>
            <person name="Tu H."/>
            <person name="Van de Peer Y."/>
            <person name="Verrier P.J."/>
            <person name="Waters E."/>
            <person name="Wood A."/>
            <person name="Yang L."/>
            <person name="Cove D."/>
            <person name="Cuming A."/>
            <person name="Hasebe M."/>
            <person name="Lucas S."/>
            <person name="Mishler D.B."/>
            <person name="Reski R."/>
            <person name="Grigoriev I."/>
            <person name="Quatrano R.S."/>
            <person name="Boore J.L."/>
        </authorList>
    </citation>
    <scope>NUCLEOTIDE SEQUENCE [LARGE SCALE GENOMIC DNA]</scope>
    <source>
        <strain evidence="2 3">cv. Gransden 2004</strain>
    </source>
</reference>
<evidence type="ECO:0000313" key="3">
    <source>
        <dbReference type="Proteomes" id="UP000006727"/>
    </source>
</evidence>
<dbReference type="EMBL" id="ABEU02000018">
    <property type="protein sequence ID" value="PNR35292.1"/>
    <property type="molecule type" value="Genomic_DNA"/>
</dbReference>
<protein>
    <submittedName>
        <fullName evidence="1 2">Uncharacterized protein</fullName>
    </submittedName>
</protein>
<dbReference type="Proteomes" id="UP000006727">
    <property type="component" value="Chromosome 18"/>
</dbReference>
<dbReference type="PaxDb" id="3218-PP1S3_217V6.1"/>
<name>A0A2K1J186_PHYPA</name>
<dbReference type="Gramene" id="Pp3c18_15710V3.1">
    <property type="protein sequence ID" value="PAC:32981445.CDS.1"/>
    <property type="gene ID" value="Pp3c18_15710"/>
</dbReference>
<evidence type="ECO:0000313" key="2">
    <source>
        <dbReference type="EnsemblPlants" id="PAC:32981445.CDS.1"/>
    </source>
</evidence>
<proteinExistence type="predicted"/>
<keyword evidence="3" id="KW-1185">Reference proteome</keyword>
<dbReference type="AlphaFoldDB" id="A0A2K1J186"/>
<organism evidence="1">
    <name type="scientific">Physcomitrium patens</name>
    <name type="common">Spreading-leaved earth moss</name>
    <name type="synonym">Physcomitrella patens</name>
    <dbReference type="NCBI Taxonomy" id="3218"/>
    <lineage>
        <taxon>Eukaryota</taxon>
        <taxon>Viridiplantae</taxon>
        <taxon>Streptophyta</taxon>
        <taxon>Embryophyta</taxon>
        <taxon>Bryophyta</taxon>
        <taxon>Bryophytina</taxon>
        <taxon>Bryopsida</taxon>
        <taxon>Funariidae</taxon>
        <taxon>Funariales</taxon>
        <taxon>Funariaceae</taxon>
        <taxon>Physcomitrium</taxon>
    </lineage>
</organism>
<accession>A0A2K1J186</accession>
<reference evidence="1 3" key="2">
    <citation type="journal article" date="2018" name="Plant J.">
        <title>The Physcomitrella patens chromosome-scale assembly reveals moss genome structure and evolution.</title>
        <authorList>
            <person name="Lang D."/>
            <person name="Ullrich K.K."/>
            <person name="Murat F."/>
            <person name="Fuchs J."/>
            <person name="Jenkins J."/>
            <person name="Haas F.B."/>
            <person name="Piednoel M."/>
            <person name="Gundlach H."/>
            <person name="Van Bel M."/>
            <person name="Meyberg R."/>
            <person name="Vives C."/>
            <person name="Morata J."/>
            <person name="Symeonidi A."/>
            <person name="Hiss M."/>
            <person name="Muchero W."/>
            <person name="Kamisugi Y."/>
            <person name="Saleh O."/>
            <person name="Blanc G."/>
            <person name="Decker E.L."/>
            <person name="van Gessel N."/>
            <person name="Grimwood J."/>
            <person name="Hayes R.D."/>
            <person name="Graham S.W."/>
            <person name="Gunter L.E."/>
            <person name="McDaniel S.F."/>
            <person name="Hoernstein S.N.W."/>
            <person name="Larsson A."/>
            <person name="Li F.W."/>
            <person name="Perroud P.F."/>
            <person name="Phillips J."/>
            <person name="Ranjan P."/>
            <person name="Rokshar D.S."/>
            <person name="Rothfels C.J."/>
            <person name="Schneider L."/>
            <person name="Shu S."/>
            <person name="Stevenson D.W."/>
            <person name="Thummler F."/>
            <person name="Tillich M."/>
            <person name="Villarreal Aguilar J.C."/>
            <person name="Widiez T."/>
            <person name="Wong G.K."/>
            <person name="Wymore A."/>
            <person name="Zhang Y."/>
            <person name="Zimmer A.D."/>
            <person name="Quatrano R.S."/>
            <person name="Mayer K.F.X."/>
            <person name="Goodstein D."/>
            <person name="Casacuberta J.M."/>
            <person name="Vandepoele K."/>
            <person name="Reski R."/>
            <person name="Cuming A.C."/>
            <person name="Tuskan G.A."/>
            <person name="Maumus F."/>
            <person name="Salse J."/>
            <person name="Schmutz J."/>
            <person name="Rensing S.A."/>
        </authorList>
    </citation>
    <scope>NUCLEOTIDE SEQUENCE [LARGE SCALE GENOMIC DNA]</scope>
    <source>
        <strain evidence="2 3">cv. Gransden 2004</strain>
    </source>
</reference>
<dbReference type="InParanoid" id="A0A2K1J186"/>
<sequence length="107" mass="12189">MRNLFCVRQIHPRPYTSLSDCRLAKPVRRLSGRICYAAARRKCAYFGGKACLTSCTVYLFIFLAPESCTHTKLRAEKTDAAICVDWLFRKVGRFLALIPPALRNTCE</sequence>
<evidence type="ECO:0000313" key="1">
    <source>
        <dbReference type="EMBL" id="PNR35292.1"/>
    </source>
</evidence>